<dbReference type="EMBL" id="QLYX01000014">
    <property type="protein sequence ID" value="RAY12193.1"/>
    <property type="molecule type" value="Genomic_DNA"/>
</dbReference>
<feature type="domain" description="DUF397" evidence="2">
    <location>
        <begin position="32"/>
        <end position="54"/>
    </location>
</feature>
<reference evidence="3 4" key="1">
    <citation type="submission" date="2018-06" db="EMBL/GenBank/DDBJ databases">
        <title>Actinomadura craniellae sp. nov. isolated from marine sponge Craniella sp.</title>
        <authorList>
            <person name="Li L."/>
            <person name="Xu Q.H."/>
            <person name="Lin H.W."/>
            <person name="Lu Y.H."/>
        </authorList>
    </citation>
    <scope>NUCLEOTIDE SEQUENCE [LARGE SCALE GENOMIC DNA]</scope>
    <source>
        <strain evidence="3 4">LHW63021</strain>
    </source>
</reference>
<protein>
    <submittedName>
        <fullName evidence="3">DUF397 domain-containing protein</fullName>
    </submittedName>
</protein>
<evidence type="ECO:0000313" key="3">
    <source>
        <dbReference type="EMBL" id="RAY12193.1"/>
    </source>
</evidence>
<dbReference type="RefSeq" id="WP_111870684.1">
    <property type="nucleotide sequence ID" value="NZ_QLYX01000014.1"/>
</dbReference>
<sequence length="114" mass="12418">MIDFPSVHWRKSSHSGGASGQCIEVAQLPRRSWRKSSHSGGEAGQCIEVAQLPERAWRKSTRSGGNSGMCVEVADLTTVIGIRDSKNPDAGHLSLTTEAFADLLTRVKRNELSR</sequence>
<feature type="region of interest" description="Disordered" evidence="1">
    <location>
        <begin position="1"/>
        <end position="20"/>
    </location>
</feature>
<name>A0A365H1V8_9ACTN</name>
<feature type="domain" description="DUF397" evidence="2">
    <location>
        <begin position="8"/>
        <end position="29"/>
    </location>
</feature>
<proteinExistence type="predicted"/>
<evidence type="ECO:0000313" key="4">
    <source>
        <dbReference type="Proteomes" id="UP000251891"/>
    </source>
</evidence>
<comment type="caution">
    <text evidence="3">The sequence shown here is derived from an EMBL/GenBank/DDBJ whole genome shotgun (WGS) entry which is preliminary data.</text>
</comment>
<organism evidence="3 4">
    <name type="scientific">Actinomadura craniellae</name>
    <dbReference type="NCBI Taxonomy" id="2231787"/>
    <lineage>
        <taxon>Bacteria</taxon>
        <taxon>Bacillati</taxon>
        <taxon>Actinomycetota</taxon>
        <taxon>Actinomycetes</taxon>
        <taxon>Streptosporangiales</taxon>
        <taxon>Thermomonosporaceae</taxon>
        <taxon>Actinomadura</taxon>
    </lineage>
</organism>
<evidence type="ECO:0000259" key="2">
    <source>
        <dbReference type="Pfam" id="PF04149"/>
    </source>
</evidence>
<feature type="domain" description="DUF397" evidence="2">
    <location>
        <begin position="56"/>
        <end position="108"/>
    </location>
</feature>
<dbReference type="InterPro" id="IPR007278">
    <property type="entry name" value="DUF397"/>
</dbReference>
<dbReference type="AlphaFoldDB" id="A0A365H1V8"/>
<dbReference type="Proteomes" id="UP000251891">
    <property type="component" value="Unassembled WGS sequence"/>
</dbReference>
<dbReference type="Pfam" id="PF04149">
    <property type="entry name" value="DUF397"/>
    <property type="match status" value="3"/>
</dbReference>
<keyword evidence="4" id="KW-1185">Reference proteome</keyword>
<dbReference type="OrthoDB" id="4316979at2"/>
<gene>
    <name evidence="3" type="ORF">DPM19_26075</name>
</gene>
<accession>A0A365H1V8</accession>
<evidence type="ECO:0000256" key="1">
    <source>
        <dbReference type="SAM" id="MobiDB-lite"/>
    </source>
</evidence>